<comment type="caution">
    <text evidence="1">The sequence shown here is derived from an EMBL/GenBank/DDBJ whole genome shotgun (WGS) entry which is preliminary data.</text>
</comment>
<dbReference type="HOGENOM" id="CLU_3414752_0_0_10"/>
<evidence type="ECO:0000313" key="1">
    <source>
        <dbReference type="EMBL" id="EDP96166.1"/>
    </source>
</evidence>
<sequence length="27" mass="3271">MLNVEFLITFEAKLYFLEIKKKKPETP</sequence>
<dbReference type="AlphaFoldDB" id="A9DYQ9"/>
<dbReference type="STRING" id="391587.KAOT1_08353"/>
<protein>
    <submittedName>
        <fullName evidence="1">Uncharacterized protein</fullName>
    </submittedName>
</protein>
<accession>A9DYQ9</accession>
<name>A9DYQ9_9FLAO</name>
<gene>
    <name evidence="1" type="ORF">KAOT1_08353</name>
</gene>
<proteinExistence type="predicted"/>
<evidence type="ECO:0000313" key="2">
    <source>
        <dbReference type="Proteomes" id="UP000002945"/>
    </source>
</evidence>
<reference evidence="1 2" key="1">
    <citation type="journal article" date="2011" name="J. Bacteriol.">
        <title>Genome sequence of the algicidal bacterium Kordia algicida OT-1.</title>
        <authorList>
            <person name="Lee H.S."/>
            <person name="Kang S.G."/>
            <person name="Kwon K.K."/>
            <person name="Lee J.H."/>
            <person name="Kim S.J."/>
        </authorList>
    </citation>
    <scope>NUCLEOTIDE SEQUENCE [LARGE SCALE GENOMIC DNA]</scope>
    <source>
        <strain evidence="1 2">OT-1</strain>
    </source>
</reference>
<dbReference type="EMBL" id="ABIB01000005">
    <property type="protein sequence ID" value="EDP96166.1"/>
    <property type="molecule type" value="Genomic_DNA"/>
</dbReference>
<keyword evidence="2" id="KW-1185">Reference proteome</keyword>
<organism evidence="1 2">
    <name type="scientific">Kordia algicida OT-1</name>
    <dbReference type="NCBI Taxonomy" id="391587"/>
    <lineage>
        <taxon>Bacteria</taxon>
        <taxon>Pseudomonadati</taxon>
        <taxon>Bacteroidota</taxon>
        <taxon>Flavobacteriia</taxon>
        <taxon>Flavobacteriales</taxon>
        <taxon>Flavobacteriaceae</taxon>
        <taxon>Kordia</taxon>
    </lineage>
</organism>
<dbReference type="Proteomes" id="UP000002945">
    <property type="component" value="Unassembled WGS sequence"/>
</dbReference>